<evidence type="ECO:0000313" key="2">
    <source>
        <dbReference type="EMBL" id="MBB5079628.1"/>
    </source>
</evidence>
<dbReference type="InterPro" id="IPR027417">
    <property type="entry name" value="P-loop_NTPase"/>
</dbReference>
<dbReference type="AlphaFoldDB" id="A0A7W8EHK3"/>
<name>A0A7W8EHK3_9ACTN</name>
<evidence type="ECO:0000313" key="3">
    <source>
        <dbReference type="Proteomes" id="UP000568380"/>
    </source>
</evidence>
<dbReference type="InterPro" id="IPR038727">
    <property type="entry name" value="NadR/Ttd14_AAA_dom"/>
</dbReference>
<comment type="caution">
    <text evidence="2">The sequence shown here is derived from an EMBL/GenBank/DDBJ whole genome shotgun (WGS) entry which is preliminary data.</text>
</comment>
<dbReference type="Pfam" id="PF13521">
    <property type="entry name" value="AAA_28"/>
    <property type="match status" value="1"/>
</dbReference>
<feature type="domain" description="NadR/Ttd14 AAA" evidence="1">
    <location>
        <begin position="12"/>
        <end position="176"/>
    </location>
</feature>
<reference evidence="2 3" key="1">
    <citation type="submission" date="2020-08" db="EMBL/GenBank/DDBJ databases">
        <title>Genomic Encyclopedia of Type Strains, Phase IV (KMG-IV): sequencing the most valuable type-strain genomes for metagenomic binning, comparative biology and taxonomic classification.</title>
        <authorList>
            <person name="Goeker M."/>
        </authorList>
    </citation>
    <scope>NUCLEOTIDE SEQUENCE [LARGE SCALE GENOMIC DNA]</scope>
    <source>
        <strain evidence="2 3">DSM 45385</strain>
    </source>
</reference>
<protein>
    <submittedName>
        <fullName evidence="2">Putative ATPase</fullName>
    </submittedName>
</protein>
<dbReference type="Gene3D" id="3.40.50.300">
    <property type="entry name" value="P-loop containing nucleotide triphosphate hydrolases"/>
    <property type="match status" value="1"/>
</dbReference>
<organism evidence="2 3">
    <name type="scientific">Nonomuraea endophytica</name>
    <dbReference type="NCBI Taxonomy" id="714136"/>
    <lineage>
        <taxon>Bacteria</taxon>
        <taxon>Bacillati</taxon>
        <taxon>Actinomycetota</taxon>
        <taxon>Actinomycetes</taxon>
        <taxon>Streptosporangiales</taxon>
        <taxon>Streptosporangiaceae</taxon>
        <taxon>Nonomuraea</taxon>
    </lineage>
</organism>
<evidence type="ECO:0000259" key="1">
    <source>
        <dbReference type="Pfam" id="PF13521"/>
    </source>
</evidence>
<gene>
    <name evidence="2" type="ORF">HNR40_005114</name>
</gene>
<dbReference type="Proteomes" id="UP000568380">
    <property type="component" value="Unassembled WGS sequence"/>
</dbReference>
<sequence length="187" mass="20876">MEGSGTGLDRFIVLTGGPGSGKSTLIDRLEMLGYSRTEEAGRAIIQDQSAIGGRALPWADKDLFAELMLSWELRSHRAAAAQGPGPVFFDRGVVDVIGYLRLEGRPVPDHVHRAALRHRYHRRVFAAPPWPEIFRNDAERKQSVEEAERTYTAVTGAYEDYGYELVTLPKAPVEVRTRFLLDNIPLS</sequence>
<accession>A0A7W8EHK3</accession>
<keyword evidence="3" id="KW-1185">Reference proteome</keyword>
<dbReference type="RefSeq" id="WP_184965469.1">
    <property type="nucleotide sequence ID" value="NZ_JACHIN010000007.1"/>
</dbReference>
<proteinExistence type="predicted"/>
<dbReference type="SUPFAM" id="SSF52540">
    <property type="entry name" value="P-loop containing nucleoside triphosphate hydrolases"/>
    <property type="match status" value="1"/>
</dbReference>
<dbReference type="EMBL" id="JACHIN010000007">
    <property type="protein sequence ID" value="MBB5079628.1"/>
    <property type="molecule type" value="Genomic_DNA"/>
</dbReference>